<comment type="cofactor">
    <cofactor evidence="1 6">
        <name>pyridoxal 5'-phosphate</name>
        <dbReference type="ChEBI" id="CHEBI:597326"/>
    </cofactor>
</comment>
<dbReference type="Proteomes" id="UP001147747">
    <property type="component" value="Unassembled WGS sequence"/>
</dbReference>
<evidence type="ECO:0000313" key="11">
    <source>
        <dbReference type="Proteomes" id="UP001147747"/>
    </source>
</evidence>
<dbReference type="AlphaFoldDB" id="A0A9W9W479"/>
<evidence type="ECO:0000256" key="4">
    <source>
        <dbReference type="ARBA" id="ARBA00022898"/>
    </source>
</evidence>
<dbReference type="GO" id="GO:0004586">
    <property type="term" value="F:ornithine decarboxylase activity"/>
    <property type="evidence" value="ECO:0007669"/>
    <property type="project" value="TreeGrafter"/>
</dbReference>
<dbReference type="InterPro" id="IPR009006">
    <property type="entry name" value="Ala_racemase/Decarboxylase_C"/>
</dbReference>
<dbReference type="GeneID" id="81369871"/>
<dbReference type="Pfam" id="PF02784">
    <property type="entry name" value="Orn_Arg_deC_N"/>
    <property type="match status" value="1"/>
</dbReference>
<evidence type="ECO:0000256" key="6">
    <source>
        <dbReference type="PIRSR" id="PIRSR600183-50"/>
    </source>
</evidence>
<dbReference type="OrthoDB" id="5034579at2759"/>
<proteinExistence type="inferred from homology"/>
<protein>
    <recommendedName>
        <fullName evidence="12">Ornithine decarboxylase</fullName>
    </recommendedName>
</protein>
<gene>
    <name evidence="10" type="ORF">N7509_006254</name>
</gene>
<evidence type="ECO:0000256" key="7">
    <source>
        <dbReference type="RuleBase" id="RU003737"/>
    </source>
</evidence>
<evidence type="ECO:0000259" key="8">
    <source>
        <dbReference type="Pfam" id="PF00278"/>
    </source>
</evidence>
<dbReference type="InterPro" id="IPR022644">
    <property type="entry name" value="De-COase2_N"/>
</dbReference>
<dbReference type="InterPro" id="IPR022643">
    <property type="entry name" value="De-COase2_C"/>
</dbReference>
<evidence type="ECO:0000256" key="2">
    <source>
        <dbReference type="ARBA" id="ARBA00008872"/>
    </source>
</evidence>
<feature type="modified residue" description="N6-(pyridoxal phosphate)lysine" evidence="6">
    <location>
        <position position="83"/>
    </location>
</feature>
<dbReference type="PRINTS" id="PR01179">
    <property type="entry name" value="ODADCRBXLASE"/>
</dbReference>
<dbReference type="PRINTS" id="PR01182">
    <property type="entry name" value="ORNDCRBXLASE"/>
</dbReference>
<keyword evidence="4 6" id="KW-0663">Pyridoxal phosphate</keyword>
<organism evidence="10 11">
    <name type="scientific">Penicillium cosmopolitanum</name>
    <dbReference type="NCBI Taxonomy" id="1131564"/>
    <lineage>
        <taxon>Eukaryota</taxon>
        <taxon>Fungi</taxon>
        <taxon>Dikarya</taxon>
        <taxon>Ascomycota</taxon>
        <taxon>Pezizomycotina</taxon>
        <taxon>Eurotiomycetes</taxon>
        <taxon>Eurotiomycetidae</taxon>
        <taxon>Eurotiales</taxon>
        <taxon>Aspergillaceae</taxon>
        <taxon>Penicillium</taxon>
    </lineage>
</organism>
<keyword evidence="3" id="KW-0210">Decarboxylase</keyword>
<comment type="similarity">
    <text evidence="2 7">Belongs to the Orn/Lys/Arg decarboxylase class-II family.</text>
</comment>
<dbReference type="InterPro" id="IPR002433">
    <property type="entry name" value="Orn_de-COase"/>
</dbReference>
<dbReference type="Gene3D" id="3.20.20.10">
    <property type="entry name" value="Alanine racemase"/>
    <property type="match status" value="1"/>
</dbReference>
<dbReference type="PROSITE" id="PS00879">
    <property type="entry name" value="ODR_DC_2_2"/>
    <property type="match status" value="1"/>
</dbReference>
<dbReference type="PANTHER" id="PTHR11482">
    <property type="entry name" value="ARGININE/DIAMINOPIMELATE/ORNITHINE DECARBOXYLASE"/>
    <property type="match status" value="1"/>
</dbReference>
<dbReference type="GO" id="GO:0033387">
    <property type="term" value="P:putrescine biosynthetic process from arginine, via ornithine"/>
    <property type="evidence" value="ECO:0007669"/>
    <property type="project" value="TreeGrafter"/>
</dbReference>
<reference evidence="10" key="1">
    <citation type="submission" date="2022-12" db="EMBL/GenBank/DDBJ databases">
        <authorList>
            <person name="Petersen C."/>
        </authorList>
    </citation>
    <scope>NUCLEOTIDE SEQUENCE</scope>
    <source>
        <strain evidence="10">IBT 29677</strain>
    </source>
</reference>
<dbReference type="PANTHER" id="PTHR11482:SF6">
    <property type="entry name" value="ORNITHINE DECARBOXYLASE 1-RELATED"/>
    <property type="match status" value="1"/>
</dbReference>
<evidence type="ECO:0000256" key="5">
    <source>
        <dbReference type="ARBA" id="ARBA00023239"/>
    </source>
</evidence>
<feature type="domain" description="Orn/DAP/Arg decarboxylase 2 N-terminal" evidence="9">
    <location>
        <begin position="59"/>
        <end position="287"/>
    </location>
</feature>
<dbReference type="SUPFAM" id="SSF51419">
    <property type="entry name" value="PLP-binding barrel"/>
    <property type="match status" value="1"/>
</dbReference>
<dbReference type="EMBL" id="JAPZBU010000006">
    <property type="protein sequence ID" value="KAJ5398141.1"/>
    <property type="molecule type" value="Genomic_DNA"/>
</dbReference>
<dbReference type="CDD" id="cd00622">
    <property type="entry name" value="PLPDE_III_ODC"/>
    <property type="match status" value="1"/>
</dbReference>
<name>A0A9W9W479_9EURO</name>
<dbReference type="Pfam" id="PF00278">
    <property type="entry name" value="Orn_DAP_Arg_deC"/>
    <property type="match status" value="1"/>
</dbReference>
<feature type="active site" description="Proton donor" evidence="6">
    <location>
        <position position="373"/>
    </location>
</feature>
<dbReference type="InterPro" id="IPR022657">
    <property type="entry name" value="De-COase2_CS"/>
</dbReference>
<sequence>MGFLPTQTETIIAEKKDPPREYRKLSPKQPIDLTIDTRITHAEKHAAVGGDESFFVVDLGEVSRQHQSWKKNLPNVQPYYAVKCNSDPILLKYLASLNTGFDCASTEEMRIILDLGVHSDRILFANPCKSQLSLVFAQKARILRTTFDNIDELDSIKAHMPEAQLLLRVYANDDTAIIPLGEKYGAHLDTVRILLALVKELGLNLVGVSFHVGTGASNPSSFRQAIKDARYAFLQAHQLGLRPSILNIGGGFEDSSFKQMATSIRDVIDFGFSSAITIIAEPGRFYARSAYTLACRVISRRRQMTSASAAGIPDILYQNDGIYGNFMNVIMEKEVMVPKARGRYGSMPSLGHFERQREDEGSIYKYSIWGPTCDSSDCVVREAAFDCEVNIGDWLIYQNMGGESTHISTPFGFEMVSN</sequence>
<keyword evidence="11" id="KW-1185">Reference proteome</keyword>
<comment type="caution">
    <text evidence="10">The sequence shown here is derived from an EMBL/GenBank/DDBJ whole genome shotgun (WGS) entry which is preliminary data.</text>
</comment>
<evidence type="ECO:0008006" key="12">
    <source>
        <dbReference type="Google" id="ProtNLM"/>
    </source>
</evidence>
<dbReference type="Gene3D" id="2.40.37.10">
    <property type="entry name" value="Lyase, Ornithine Decarboxylase, Chain A, domain 1"/>
    <property type="match status" value="1"/>
</dbReference>
<evidence type="ECO:0000313" key="10">
    <source>
        <dbReference type="EMBL" id="KAJ5398141.1"/>
    </source>
</evidence>
<dbReference type="RefSeq" id="XP_056490193.1">
    <property type="nucleotide sequence ID" value="XM_056630891.1"/>
</dbReference>
<keyword evidence="5" id="KW-0456">Lyase</keyword>
<evidence type="ECO:0000259" key="9">
    <source>
        <dbReference type="Pfam" id="PF02784"/>
    </source>
</evidence>
<evidence type="ECO:0000256" key="1">
    <source>
        <dbReference type="ARBA" id="ARBA00001933"/>
    </source>
</evidence>
<reference evidence="10" key="2">
    <citation type="journal article" date="2023" name="IMA Fungus">
        <title>Comparative genomic study of the Penicillium genus elucidates a diverse pangenome and 15 lateral gene transfer events.</title>
        <authorList>
            <person name="Petersen C."/>
            <person name="Sorensen T."/>
            <person name="Nielsen M.R."/>
            <person name="Sondergaard T.E."/>
            <person name="Sorensen J.L."/>
            <person name="Fitzpatrick D.A."/>
            <person name="Frisvad J.C."/>
            <person name="Nielsen K.L."/>
        </authorList>
    </citation>
    <scope>NUCLEOTIDE SEQUENCE</scope>
    <source>
        <strain evidence="10">IBT 29677</strain>
    </source>
</reference>
<accession>A0A9W9W479</accession>
<evidence type="ECO:0000256" key="3">
    <source>
        <dbReference type="ARBA" id="ARBA00022793"/>
    </source>
</evidence>
<dbReference type="FunFam" id="3.20.20.10:FF:000005">
    <property type="entry name" value="Ornithine decarboxylase"/>
    <property type="match status" value="1"/>
</dbReference>
<feature type="domain" description="Orn/DAP/Arg decarboxylase 2 C-terminal" evidence="8">
    <location>
        <begin position="58"/>
        <end position="401"/>
    </location>
</feature>
<dbReference type="InterPro" id="IPR029066">
    <property type="entry name" value="PLP-binding_barrel"/>
</dbReference>
<dbReference type="SUPFAM" id="SSF50621">
    <property type="entry name" value="Alanine racemase C-terminal domain-like"/>
    <property type="match status" value="1"/>
</dbReference>
<dbReference type="InterPro" id="IPR000183">
    <property type="entry name" value="Orn/DAP/Arg_de-COase"/>
</dbReference>
<dbReference type="GO" id="GO:0005737">
    <property type="term" value="C:cytoplasm"/>
    <property type="evidence" value="ECO:0007669"/>
    <property type="project" value="TreeGrafter"/>
</dbReference>